<feature type="compositionally biased region" description="Acidic residues" evidence="7">
    <location>
        <begin position="163"/>
        <end position="179"/>
    </location>
</feature>
<dbReference type="Proteomes" id="UP000192247">
    <property type="component" value="Unassembled WGS sequence"/>
</dbReference>
<evidence type="ECO:0000256" key="3">
    <source>
        <dbReference type="ARBA" id="ARBA00023155"/>
    </source>
</evidence>
<dbReference type="GO" id="GO:0005634">
    <property type="term" value="C:nucleus"/>
    <property type="evidence" value="ECO:0007669"/>
    <property type="project" value="UniProtKB-SubCell"/>
</dbReference>
<evidence type="ECO:0000256" key="4">
    <source>
        <dbReference type="ARBA" id="ARBA00023242"/>
    </source>
</evidence>
<keyword evidence="4 5" id="KW-0539">Nucleus</keyword>
<dbReference type="PANTHER" id="PTHR24333:SF5">
    <property type="entry name" value="VENT HOMEOBOX"/>
    <property type="match status" value="1"/>
</dbReference>
<evidence type="ECO:0000256" key="2">
    <source>
        <dbReference type="ARBA" id="ARBA00023125"/>
    </source>
</evidence>
<evidence type="ECO:0000313" key="10">
    <source>
        <dbReference type="Proteomes" id="UP000192247"/>
    </source>
</evidence>
<feature type="DNA-binding region" description="Homeobox" evidence="5">
    <location>
        <begin position="3"/>
        <end position="29"/>
    </location>
</feature>
<keyword evidence="10" id="KW-1185">Reference proteome</keyword>
<feature type="compositionally biased region" description="Basic and acidic residues" evidence="7">
    <location>
        <begin position="211"/>
        <end position="229"/>
    </location>
</feature>
<evidence type="ECO:0000256" key="1">
    <source>
        <dbReference type="ARBA" id="ARBA00004123"/>
    </source>
</evidence>
<dbReference type="InParanoid" id="A0A1V9XXD9"/>
<reference evidence="9 10" key="1">
    <citation type="journal article" date="2017" name="Gigascience">
        <title>Draft genome of the honey bee ectoparasitic mite, Tropilaelaps mercedesae, is shaped by the parasitic life history.</title>
        <authorList>
            <person name="Dong X."/>
            <person name="Armstrong S.D."/>
            <person name="Xia D."/>
            <person name="Makepeace B.L."/>
            <person name="Darby A.C."/>
            <person name="Kadowaki T."/>
        </authorList>
    </citation>
    <scope>NUCLEOTIDE SEQUENCE [LARGE SCALE GENOMIC DNA]</scope>
    <source>
        <strain evidence="9">Wuxi-XJTLU</strain>
    </source>
</reference>
<feature type="region of interest" description="Disordered" evidence="7">
    <location>
        <begin position="130"/>
        <end position="248"/>
    </location>
</feature>
<dbReference type="InterPro" id="IPR009057">
    <property type="entry name" value="Homeodomain-like_sf"/>
</dbReference>
<dbReference type="AlphaFoldDB" id="A0A1V9XXD9"/>
<dbReference type="PROSITE" id="PS50071">
    <property type="entry name" value="HOMEOBOX_2"/>
    <property type="match status" value="1"/>
</dbReference>
<evidence type="ECO:0000256" key="5">
    <source>
        <dbReference type="PROSITE-ProRule" id="PRU00108"/>
    </source>
</evidence>
<dbReference type="EMBL" id="MNPL01002632">
    <property type="protein sequence ID" value="OQR78111.1"/>
    <property type="molecule type" value="Genomic_DNA"/>
</dbReference>
<comment type="subcellular location">
    <subcellularLocation>
        <location evidence="1 5 6">Nucleus</location>
    </subcellularLocation>
</comment>
<feature type="compositionally biased region" description="Low complexity" evidence="7">
    <location>
        <begin position="130"/>
        <end position="143"/>
    </location>
</feature>
<dbReference type="PANTHER" id="PTHR24333">
    <property type="entry name" value="HOMEO BOX HB9 LIKE A-RELATED"/>
    <property type="match status" value="1"/>
</dbReference>
<name>A0A1V9XXD9_9ACAR</name>
<organism evidence="9 10">
    <name type="scientific">Tropilaelaps mercedesae</name>
    <dbReference type="NCBI Taxonomy" id="418985"/>
    <lineage>
        <taxon>Eukaryota</taxon>
        <taxon>Metazoa</taxon>
        <taxon>Ecdysozoa</taxon>
        <taxon>Arthropoda</taxon>
        <taxon>Chelicerata</taxon>
        <taxon>Arachnida</taxon>
        <taxon>Acari</taxon>
        <taxon>Parasitiformes</taxon>
        <taxon>Mesostigmata</taxon>
        <taxon>Gamasina</taxon>
        <taxon>Dermanyssoidea</taxon>
        <taxon>Laelapidae</taxon>
        <taxon>Tropilaelaps</taxon>
    </lineage>
</organism>
<dbReference type="InterPro" id="IPR050848">
    <property type="entry name" value="Homeobox_TF"/>
</dbReference>
<keyword evidence="2 5" id="KW-0238">DNA-binding</keyword>
<dbReference type="SUPFAM" id="SSF46689">
    <property type="entry name" value="Homeodomain-like"/>
    <property type="match status" value="1"/>
</dbReference>
<accession>A0A1V9XXD9</accession>
<feature type="compositionally biased region" description="Polar residues" evidence="7">
    <location>
        <begin position="148"/>
        <end position="157"/>
    </location>
</feature>
<protein>
    <recommendedName>
        <fullName evidence="8">Homeobox domain-containing protein</fullName>
    </recommendedName>
</protein>
<dbReference type="PROSITE" id="PS00027">
    <property type="entry name" value="HOMEOBOX_1"/>
    <property type="match status" value="1"/>
</dbReference>
<sequence length="248" mass="27304">MELAARLNLTDTQVKTWYQNRRTKWKRQAMFGLDFLPIAARQMLLTGQAPTPNGTPTPAALFPQVGAAQLPTHLSHLPSLSLGALQSLQASPAALQQLELLYQGGAVGDNKQLDAILQDAAQRALLLAQMTSSASSSVTATAVPSGGTARSMSNTFERSPDEIREEDYNNEGDDDDNDGNDLRRYDHEGGRTDRHRRQNGDKQQQRLNLVKVERVSVRGSHTNENHSDSGEDEIDVESTDGDDRRLKE</sequence>
<gene>
    <name evidence="9" type="ORF">BIW11_06627</name>
</gene>
<dbReference type="GO" id="GO:0000981">
    <property type="term" value="F:DNA-binding transcription factor activity, RNA polymerase II-specific"/>
    <property type="evidence" value="ECO:0007669"/>
    <property type="project" value="InterPro"/>
</dbReference>
<dbReference type="InterPro" id="IPR017970">
    <property type="entry name" value="Homeobox_CS"/>
</dbReference>
<dbReference type="GO" id="GO:0003677">
    <property type="term" value="F:DNA binding"/>
    <property type="evidence" value="ECO:0007669"/>
    <property type="project" value="UniProtKB-UniRule"/>
</dbReference>
<feature type="compositionally biased region" description="Basic and acidic residues" evidence="7">
    <location>
        <begin position="180"/>
        <end position="204"/>
    </location>
</feature>
<keyword evidence="3 5" id="KW-0371">Homeobox</keyword>
<feature type="domain" description="Homeobox" evidence="8">
    <location>
        <begin position="1"/>
        <end position="28"/>
    </location>
</feature>
<evidence type="ECO:0000313" key="9">
    <source>
        <dbReference type="EMBL" id="OQR78111.1"/>
    </source>
</evidence>
<evidence type="ECO:0000259" key="8">
    <source>
        <dbReference type="PROSITE" id="PS50071"/>
    </source>
</evidence>
<dbReference type="CDD" id="cd00086">
    <property type="entry name" value="homeodomain"/>
    <property type="match status" value="1"/>
</dbReference>
<dbReference type="Gene3D" id="1.10.10.60">
    <property type="entry name" value="Homeodomain-like"/>
    <property type="match status" value="1"/>
</dbReference>
<dbReference type="OrthoDB" id="6159439at2759"/>
<evidence type="ECO:0000256" key="7">
    <source>
        <dbReference type="SAM" id="MobiDB-lite"/>
    </source>
</evidence>
<feature type="compositionally biased region" description="Acidic residues" evidence="7">
    <location>
        <begin position="230"/>
        <end position="240"/>
    </location>
</feature>
<proteinExistence type="predicted"/>
<dbReference type="Pfam" id="PF00046">
    <property type="entry name" value="Homeodomain"/>
    <property type="match status" value="1"/>
</dbReference>
<evidence type="ECO:0000256" key="6">
    <source>
        <dbReference type="RuleBase" id="RU000682"/>
    </source>
</evidence>
<dbReference type="InterPro" id="IPR001356">
    <property type="entry name" value="HD"/>
</dbReference>
<comment type="caution">
    <text evidence="9">The sequence shown here is derived from an EMBL/GenBank/DDBJ whole genome shotgun (WGS) entry which is preliminary data.</text>
</comment>